<dbReference type="Pfam" id="PF06259">
    <property type="entry name" value="Abhydrolase_8"/>
    <property type="match status" value="1"/>
</dbReference>
<evidence type="ECO:0000256" key="1">
    <source>
        <dbReference type="SAM" id="MobiDB-lite"/>
    </source>
</evidence>
<dbReference type="Proteomes" id="UP001501536">
    <property type="component" value="Unassembled WGS sequence"/>
</dbReference>
<dbReference type="EMBL" id="BAABCJ010000007">
    <property type="protein sequence ID" value="GAA3712443.1"/>
    <property type="molecule type" value="Genomic_DNA"/>
</dbReference>
<evidence type="ECO:0000259" key="2">
    <source>
        <dbReference type="Pfam" id="PF06259"/>
    </source>
</evidence>
<organism evidence="3 4">
    <name type="scientific">Zhihengliuella alba</name>
    <dbReference type="NCBI Taxonomy" id="547018"/>
    <lineage>
        <taxon>Bacteria</taxon>
        <taxon>Bacillati</taxon>
        <taxon>Actinomycetota</taxon>
        <taxon>Actinomycetes</taxon>
        <taxon>Micrococcales</taxon>
        <taxon>Micrococcaceae</taxon>
        <taxon>Zhihengliuella</taxon>
    </lineage>
</organism>
<gene>
    <name evidence="3" type="ORF">GCM10022377_27590</name>
</gene>
<protein>
    <recommendedName>
        <fullName evidence="2">DUF1023 domain-containing protein</fullName>
    </recommendedName>
</protein>
<sequence>MTDAGQLADNLKSLKSAAVALADEIDDLRQRESTFKSTTQPNAEADFKRTHPAQAAPGYDMQHTVAENNLQGKFDLITADWTAAQRTFNTAVEAIDRVSVNTPAHFDYGTNSTRIADAARLYRLATGDNATPDDVEAYYAHLATLNEDEIAAFGAMHPDARVTPPPLPTEPAVGNGYPSGKHGAAWWDGLTPAQQAALGLALPALVGNTNGVPYTDRSAANVRTLKLVRDDPAFTEEQRTAFDSIADALVPGDTTENPGQRYLTHLIPDDPASGRALASVAIGNLDTADNVTVSVSGMGSGTHNMDGEVDNAQGLYNGMKGDRAVVTWLGYDSPDKPAWDGSNFNAGAPGPSLASAILESGTSSTEVLRNDHANTGGMQLAHFLDGFHETRDHRGDVPTTNVIAHSYGTTTAAAGLTQTEHAVDRYVMYGSAGIDPKVADHASDFNVKRNDEGRPQVYATMAYDDPWAAPGQIASERLSPTAEEFGAYTFSSDGEGNVPGKAGTVHDQTTSPDDDDWGYLEERGQAYNSITRILDGKAESIEYIDESRYDRDPKAHLEALQAGIDAKNAVGDGIGWLGDRKDDVVDGVEATGEWLGDRGEDIVDGAEATGEWLGDRGEDVVDGARETGKWVGDRGEEVAEGVSDAWGWAKDKVT</sequence>
<evidence type="ECO:0000313" key="3">
    <source>
        <dbReference type="EMBL" id="GAA3712443.1"/>
    </source>
</evidence>
<feature type="domain" description="DUF1023" evidence="2">
    <location>
        <begin position="274"/>
        <end position="448"/>
    </location>
</feature>
<name>A0ABP7E599_9MICC</name>
<evidence type="ECO:0000313" key="4">
    <source>
        <dbReference type="Proteomes" id="UP001501536"/>
    </source>
</evidence>
<reference evidence="4" key="1">
    <citation type="journal article" date="2019" name="Int. J. Syst. Evol. Microbiol.">
        <title>The Global Catalogue of Microorganisms (GCM) 10K type strain sequencing project: providing services to taxonomists for standard genome sequencing and annotation.</title>
        <authorList>
            <consortium name="The Broad Institute Genomics Platform"/>
            <consortium name="The Broad Institute Genome Sequencing Center for Infectious Disease"/>
            <person name="Wu L."/>
            <person name="Ma J."/>
        </authorList>
    </citation>
    <scope>NUCLEOTIDE SEQUENCE [LARGE SCALE GENOMIC DNA]</scope>
    <source>
        <strain evidence="4">JCM 16961</strain>
    </source>
</reference>
<comment type="caution">
    <text evidence="3">The sequence shown here is derived from an EMBL/GenBank/DDBJ whole genome shotgun (WGS) entry which is preliminary data.</text>
</comment>
<dbReference type="InterPro" id="IPR010427">
    <property type="entry name" value="DUF1023"/>
</dbReference>
<keyword evidence="4" id="KW-1185">Reference proteome</keyword>
<proteinExistence type="predicted"/>
<feature type="region of interest" description="Disordered" evidence="1">
    <location>
        <begin position="491"/>
        <end position="519"/>
    </location>
</feature>
<accession>A0ABP7E599</accession>